<proteinExistence type="predicted"/>
<gene>
    <name evidence="1" type="ORF">FDP25_10310</name>
</gene>
<sequence length="195" mass="21697">MEVNIRQLDGPWDAGYALDKHTLSSVCVGHNEYGHPVFETTRSEAGEALFNLKYRSDWSQVDPLAQQLVSSVLPLFDKVHLLLPMPASTTRLRQPVDELCAALSKHSGIPVFDNVLVVNEGYQPTAKLKDLRSKEEKQEVLKGKLAANDGIEKGCWNALIVDDLYHSGATMEAATKALRGYSKINRVYVAVCTWR</sequence>
<dbReference type="InterPro" id="IPR029057">
    <property type="entry name" value="PRTase-like"/>
</dbReference>
<dbReference type="Gene3D" id="3.40.50.2020">
    <property type="match status" value="1"/>
</dbReference>
<organism evidence="1 2">
    <name type="scientific">Roseovarius bejariae</name>
    <dbReference type="NCBI Taxonomy" id="2576383"/>
    <lineage>
        <taxon>Bacteria</taxon>
        <taxon>Pseudomonadati</taxon>
        <taxon>Pseudomonadota</taxon>
        <taxon>Alphaproteobacteria</taxon>
        <taxon>Rhodobacterales</taxon>
        <taxon>Roseobacteraceae</taxon>
        <taxon>Roseovarius</taxon>
    </lineage>
</organism>
<name>A0A844CUV0_9RHOB</name>
<dbReference type="OrthoDB" id="9779910at2"/>
<evidence type="ECO:0000313" key="2">
    <source>
        <dbReference type="Proteomes" id="UP000564704"/>
    </source>
</evidence>
<dbReference type="InterPro" id="IPR000836">
    <property type="entry name" value="PRTase_dom"/>
</dbReference>
<protein>
    <submittedName>
        <fullName evidence="1">ComF family protein</fullName>
    </submittedName>
</protein>
<keyword evidence="2" id="KW-1185">Reference proteome</keyword>
<accession>A0A844CUV0</accession>
<dbReference type="AlphaFoldDB" id="A0A844CUV0"/>
<dbReference type="EMBL" id="SZWE01000001">
    <property type="protein sequence ID" value="MRU15819.1"/>
    <property type="molecule type" value="Genomic_DNA"/>
</dbReference>
<dbReference type="CDD" id="cd06223">
    <property type="entry name" value="PRTases_typeI"/>
    <property type="match status" value="1"/>
</dbReference>
<dbReference type="RefSeq" id="WP_154151403.1">
    <property type="nucleotide sequence ID" value="NZ_SZWE01000001.1"/>
</dbReference>
<comment type="caution">
    <text evidence="1">The sequence shown here is derived from an EMBL/GenBank/DDBJ whole genome shotgun (WGS) entry which is preliminary data.</text>
</comment>
<dbReference type="Proteomes" id="UP000564704">
    <property type="component" value="Unassembled WGS sequence"/>
</dbReference>
<reference evidence="1 2" key="1">
    <citation type="submission" date="2019-05" db="EMBL/GenBank/DDBJ databases">
        <title>Roseovarius bejariae sp. nov., a moderately halophylic bacterium isolated from a saline soil in Rambla Salada (Murcia).</title>
        <authorList>
            <person name="Castro D.J."/>
            <person name="Gomez-Altuve A."/>
            <person name="Reina J.C."/>
            <person name="Rodriguez M."/>
            <person name="Sampedro I."/>
            <person name="Llamas I."/>
            <person name="Martinez-Checa F."/>
        </authorList>
    </citation>
    <scope>NUCLEOTIDE SEQUENCE [LARGE SCALE GENOMIC DNA]</scope>
    <source>
        <strain evidence="1 2">A21</strain>
    </source>
</reference>
<evidence type="ECO:0000313" key="1">
    <source>
        <dbReference type="EMBL" id="MRU15819.1"/>
    </source>
</evidence>
<dbReference type="SUPFAM" id="SSF53271">
    <property type="entry name" value="PRTase-like"/>
    <property type="match status" value="1"/>
</dbReference>